<dbReference type="GO" id="GO:0005337">
    <property type="term" value="F:nucleoside transmembrane transporter activity"/>
    <property type="evidence" value="ECO:0007669"/>
    <property type="project" value="InterPro"/>
</dbReference>
<dbReference type="Proteomes" id="UP000265618">
    <property type="component" value="Unassembled WGS sequence"/>
</dbReference>
<organism evidence="9 10">
    <name type="scientific">Kipferlia bialata</name>
    <dbReference type="NCBI Taxonomy" id="797122"/>
    <lineage>
        <taxon>Eukaryota</taxon>
        <taxon>Metamonada</taxon>
        <taxon>Carpediemonas-like organisms</taxon>
        <taxon>Kipferlia</taxon>
    </lineage>
</organism>
<evidence type="ECO:0000256" key="1">
    <source>
        <dbReference type="ARBA" id="ARBA00004141"/>
    </source>
</evidence>
<dbReference type="SUPFAM" id="SSF103473">
    <property type="entry name" value="MFS general substrate transporter"/>
    <property type="match status" value="1"/>
</dbReference>
<comment type="similarity">
    <text evidence="2">Belongs to the SLC29A/ENT transporter (TC 2.A.57) family.</text>
</comment>
<dbReference type="GO" id="GO:0005886">
    <property type="term" value="C:plasma membrane"/>
    <property type="evidence" value="ECO:0007669"/>
    <property type="project" value="TreeGrafter"/>
</dbReference>
<feature type="signal peptide" evidence="8">
    <location>
        <begin position="1"/>
        <end position="18"/>
    </location>
</feature>
<comment type="subcellular location">
    <subcellularLocation>
        <location evidence="1">Membrane</location>
        <topology evidence="1">Multi-pass membrane protein</topology>
    </subcellularLocation>
</comment>
<feature type="transmembrane region" description="Helical" evidence="7">
    <location>
        <begin position="279"/>
        <end position="297"/>
    </location>
</feature>
<evidence type="ECO:0000313" key="10">
    <source>
        <dbReference type="Proteomes" id="UP000265618"/>
    </source>
</evidence>
<name>A0A9K3GH35_9EUKA</name>
<dbReference type="PANTHER" id="PTHR10332:SF88">
    <property type="entry name" value="EQUILIBRATIVE NUCLEOSIDE TRANSPORTER 1, ISOFORM A"/>
    <property type="match status" value="1"/>
</dbReference>
<feature type="transmembrane region" description="Helical" evidence="7">
    <location>
        <begin position="127"/>
        <end position="154"/>
    </location>
</feature>
<evidence type="ECO:0000256" key="5">
    <source>
        <dbReference type="ARBA" id="ARBA00022989"/>
    </source>
</evidence>
<keyword evidence="3" id="KW-0813">Transport</keyword>
<keyword evidence="6 7" id="KW-0472">Membrane</keyword>
<feature type="transmembrane region" description="Helical" evidence="7">
    <location>
        <begin position="338"/>
        <end position="362"/>
    </location>
</feature>
<dbReference type="OrthoDB" id="46396at2759"/>
<gene>
    <name evidence="9" type="ORF">KIPB_005161</name>
</gene>
<evidence type="ECO:0000256" key="6">
    <source>
        <dbReference type="ARBA" id="ARBA00023136"/>
    </source>
</evidence>
<dbReference type="InterPro" id="IPR036259">
    <property type="entry name" value="MFS_trans_sf"/>
</dbReference>
<feature type="transmembrane region" description="Helical" evidence="7">
    <location>
        <begin position="374"/>
        <end position="396"/>
    </location>
</feature>
<accession>A0A9K3GH35</accession>
<evidence type="ECO:0000256" key="4">
    <source>
        <dbReference type="ARBA" id="ARBA00022692"/>
    </source>
</evidence>
<feature type="transmembrane region" description="Helical" evidence="7">
    <location>
        <begin position="417"/>
        <end position="444"/>
    </location>
</feature>
<evidence type="ECO:0000256" key="2">
    <source>
        <dbReference type="ARBA" id="ARBA00007965"/>
    </source>
</evidence>
<feature type="transmembrane region" description="Helical" evidence="7">
    <location>
        <begin position="174"/>
        <end position="194"/>
    </location>
</feature>
<sequence>MDIRVISCLCLFFTCLIATPFVHTLFGQDGEWVTLFIVLICGASNGVFFPAMMSMASGFSGTLSLSPFLSLSLSLFRFLSLSFHPGGCVGAHHNDLSLSLSFFLSLPFSPSLSLAPTCASASTYIYIYIYVCVCMWGLFEQAIMAGNGVAGVVAELIKIITKLSTDDLQLSTDAYFTVAALVMVLSGVGFYLVINTPYTRATMQSIRRGCLVHTHSETEGILASQEVKAKGYQGAGDVGEIESESGEVDGHESILDAEAQCPDEPLGYVALFLSMWRPGVTVSLVLFVTLSLFPGVTDMIPTQRPDPNAWWQVVTMSIFMVCDYLSRQLPFIPRLSKGVTITHLMVTAIIRVVFLPIFILFICGSTDPTGASEPVISSDFLACLVMAVFALSNGYTSTVMMMLAPGTLRPVDRAMGGIIIAFYVSIGITAGVFCSLVITAYVGAIAN</sequence>
<protein>
    <submittedName>
        <fullName evidence="9">Equilibrative nucleoside transporter</fullName>
    </submittedName>
</protein>
<evidence type="ECO:0000313" key="9">
    <source>
        <dbReference type="EMBL" id="GIQ83789.1"/>
    </source>
</evidence>
<keyword evidence="10" id="KW-1185">Reference proteome</keyword>
<dbReference type="EMBL" id="BDIP01001180">
    <property type="protein sequence ID" value="GIQ83789.1"/>
    <property type="molecule type" value="Genomic_DNA"/>
</dbReference>
<evidence type="ECO:0000256" key="8">
    <source>
        <dbReference type="SAM" id="SignalP"/>
    </source>
</evidence>
<feature type="transmembrane region" description="Helical" evidence="7">
    <location>
        <begin position="34"/>
        <end position="53"/>
    </location>
</feature>
<feature type="chain" id="PRO_5039916300" evidence="8">
    <location>
        <begin position="19"/>
        <end position="447"/>
    </location>
</feature>
<feature type="transmembrane region" description="Helical" evidence="7">
    <location>
        <begin position="96"/>
        <end position="115"/>
    </location>
</feature>
<feature type="transmembrane region" description="Helical" evidence="7">
    <location>
        <begin position="65"/>
        <end position="84"/>
    </location>
</feature>
<dbReference type="InterPro" id="IPR002259">
    <property type="entry name" value="Eqnu_transpt"/>
</dbReference>
<keyword evidence="4 7" id="KW-0812">Transmembrane</keyword>
<dbReference type="PANTHER" id="PTHR10332">
    <property type="entry name" value="EQUILIBRATIVE NUCLEOSIDE TRANSPORTER"/>
    <property type="match status" value="1"/>
</dbReference>
<dbReference type="AlphaFoldDB" id="A0A9K3GH35"/>
<proteinExistence type="inferred from homology"/>
<comment type="caution">
    <text evidence="9">The sequence shown here is derived from an EMBL/GenBank/DDBJ whole genome shotgun (WGS) entry which is preliminary data.</text>
</comment>
<keyword evidence="8" id="KW-0732">Signal</keyword>
<evidence type="ECO:0000256" key="3">
    <source>
        <dbReference type="ARBA" id="ARBA00022448"/>
    </source>
</evidence>
<keyword evidence="5 7" id="KW-1133">Transmembrane helix</keyword>
<evidence type="ECO:0000256" key="7">
    <source>
        <dbReference type="SAM" id="Phobius"/>
    </source>
</evidence>
<reference evidence="9 10" key="1">
    <citation type="journal article" date="2018" name="PLoS ONE">
        <title>The draft genome of Kipferlia bialata reveals reductive genome evolution in fornicate parasites.</title>
        <authorList>
            <person name="Tanifuji G."/>
            <person name="Takabayashi S."/>
            <person name="Kume K."/>
            <person name="Takagi M."/>
            <person name="Nakayama T."/>
            <person name="Kamikawa R."/>
            <person name="Inagaki Y."/>
            <person name="Hashimoto T."/>
        </authorList>
    </citation>
    <scope>NUCLEOTIDE SEQUENCE [LARGE SCALE GENOMIC DNA]</scope>
    <source>
        <strain evidence="9">NY0173</strain>
    </source>
</reference>
<dbReference type="PRINTS" id="PR01130">
    <property type="entry name" value="DERENTRNSPRT"/>
</dbReference>
<dbReference type="Pfam" id="PF01733">
    <property type="entry name" value="Nucleoside_tran"/>
    <property type="match status" value="1"/>
</dbReference>